<dbReference type="EMBL" id="AABTCC010000036">
    <property type="protein sequence ID" value="EAI8859895.1"/>
    <property type="molecule type" value="Genomic_DNA"/>
</dbReference>
<gene>
    <name evidence="3" type="ORF">CX802_08665</name>
</gene>
<proteinExistence type="predicted"/>
<name>A0A5L4VTP6_CAMFE</name>
<keyword evidence="3" id="KW-0489">Methyltransferase</keyword>
<evidence type="ECO:0000313" key="4">
    <source>
        <dbReference type="Proteomes" id="UP000535509"/>
    </source>
</evidence>
<dbReference type="PANTHER" id="PTHR43861">
    <property type="entry name" value="TRANS-ACONITATE 2-METHYLTRANSFERASE-RELATED"/>
    <property type="match status" value="1"/>
</dbReference>
<dbReference type="OMA" id="AWNHAEE"/>
<sequence>MVKNIIYDIKNCRICSSLVKKVLELKKSPLGDAFCKDKQLSKKHELLNVDLCFCHKCSQIQLSQIIEPNEIYTENYLYKTSVSIGLKEHFIKSTKEIIEEADIDKGFVVEIGSNEGFMLEAFKNKKFEVLGIDPATPAANLANSRGINTINNFFTYELAKQIIQEYKSADIILANNVFANIPDINSIMQAVNELLNDNGVFVVETSYALSVLQNNLIDTIYHEHISYLTLTSINNLSAMHGLRVFKSSINNSKGGSLRVYICKENAKFKNTSDLENILNNEKKLFLDKSLFINFTNRLNKFKLVVQNLATKIKLEEKLCVYGASMGCIMMCEQFELGEKIDYLIDDNELKIGKFSPSRAIEVKSSEFLLQSGVKNVINFAWRFCEPIKQKNKKFLENGGTIYNINLKDLRIDKICL</sequence>
<keyword evidence="4" id="KW-1185">Reference proteome</keyword>
<protein>
    <submittedName>
        <fullName evidence="3">Class I SAM-dependent methyltransferase</fullName>
    </submittedName>
</protein>
<dbReference type="InterPro" id="IPR038576">
    <property type="entry name" value="Methyltransf_Zn-bd_dom_put_sf"/>
</dbReference>
<dbReference type="Pfam" id="PF08484">
    <property type="entry name" value="Methyltransf_14"/>
    <property type="match status" value="1"/>
</dbReference>
<evidence type="ECO:0000259" key="1">
    <source>
        <dbReference type="Pfam" id="PF08421"/>
    </source>
</evidence>
<reference evidence="3 4" key="1">
    <citation type="submission" date="2018-06" db="EMBL/GenBank/DDBJ databases">
        <authorList>
            <consortium name="PulseNet: The National Subtyping Network for Foodborne Disease Surveillance"/>
            <person name="Tarr C.L."/>
            <person name="Trees E."/>
            <person name="Katz L.S."/>
            <person name="Carleton-Romer H.A."/>
            <person name="Stroika S."/>
            <person name="Kucerova Z."/>
            <person name="Roache K.F."/>
            <person name="Sabol A.L."/>
            <person name="Besser J."/>
            <person name="Gerner-Smidt P."/>
        </authorList>
    </citation>
    <scope>NUCLEOTIDE SEQUENCE [LARGE SCALE GENOMIC DNA]</scope>
    <source>
        <strain evidence="3 4">PNUSAC001503</strain>
    </source>
</reference>
<evidence type="ECO:0000259" key="2">
    <source>
        <dbReference type="Pfam" id="PF08484"/>
    </source>
</evidence>
<dbReference type="GO" id="GO:0008168">
    <property type="term" value="F:methyltransferase activity"/>
    <property type="evidence" value="ECO:0007669"/>
    <property type="project" value="UniProtKB-KW"/>
</dbReference>
<dbReference type="SUPFAM" id="SSF53335">
    <property type="entry name" value="S-adenosyl-L-methionine-dependent methyltransferases"/>
    <property type="match status" value="1"/>
</dbReference>
<dbReference type="GeneID" id="61065415"/>
<dbReference type="Pfam" id="PF13489">
    <property type="entry name" value="Methyltransf_23"/>
    <property type="match status" value="1"/>
</dbReference>
<feature type="domain" description="Methyltransferase putative zinc binding" evidence="1">
    <location>
        <begin position="12"/>
        <end position="72"/>
    </location>
</feature>
<dbReference type="Gene3D" id="3.40.50.150">
    <property type="entry name" value="Vaccinia Virus protein VP39"/>
    <property type="match status" value="1"/>
</dbReference>
<dbReference type="Pfam" id="PF08421">
    <property type="entry name" value="Methyltransf_13"/>
    <property type="match status" value="1"/>
</dbReference>
<dbReference type="PANTHER" id="PTHR43861:SF5">
    <property type="entry name" value="BLL5978 PROTEIN"/>
    <property type="match status" value="1"/>
</dbReference>
<dbReference type="AlphaFoldDB" id="A0A5L4VTP6"/>
<keyword evidence="3" id="KW-0808">Transferase</keyword>
<comment type="caution">
    <text evidence="3">The sequence shown here is derived from an EMBL/GenBank/DDBJ whole genome shotgun (WGS) entry which is preliminary data.</text>
</comment>
<feature type="domain" description="C-methyltransferase" evidence="2">
    <location>
        <begin position="252"/>
        <end position="401"/>
    </location>
</feature>
<dbReference type="GO" id="GO:0032259">
    <property type="term" value="P:methylation"/>
    <property type="evidence" value="ECO:0007669"/>
    <property type="project" value="UniProtKB-KW"/>
</dbReference>
<dbReference type="CDD" id="cd02440">
    <property type="entry name" value="AdoMet_MTases"/>
    <property type="match status" value="1"/>
</dbReference>
<dbReference type="InterPro" id="IPR013691">
    <property type="entry name" value="MeTrfase_14"/>
</dbReference>
<accession>A0A5L4VTP6</accession>
<dbReference type="Gene3D" id="6.20.50.110">
    <property type="entry name" value="Methyltransferase, zinc-binding domain"/>
    <property type="match status" value="1"/>
</dbReference>
<evidence type="ECO:0000313" key="3">
    <source>
        <dbReference type="EMBL" id="EAI8859895.1"/>
    </source>
</evidence>
<dbReference type="Gene3D" id="3.40.50.720">
    <property type="entry name" value="NAD(P)-binding Rossmann-like Domain"/>
    <property type="match status" value="1"/>
</dbReference>
<dbReference type="Proteomes" id="UP000535509">
    <property type="component" value="Unassembled WGS sequence"/>
</dbReference>
<dbReference type="InterPro" id="IPR013630">
    <property type="entry name" value="Methyltransf_Zn-bd_dom_put"/>
</dbReference>
<organism evidence="3 4">
    <name type="scientific">Campylobacter fetus</name>
    <dbReference type="NCBI Taxonomy" id="196"/>
    <lineage>
        <taxon>Bacteria</taxon>
        <taxon>Pseudomonadati</taxon>
        <taxon>Campylobacterota</taxon>
        <taxon>Epsilonproteobacteria</taxon>
        <taxon>Campylobacterales</taxon>
        <taxon>Campylobacteraceae</taxon>
        <taxon>Campylobacter</taxon>
    </lineage>
</organism>
<dbReference type="RefSeq" id="WP_011732265.1">
    <property type="nucleotide sequence ID" value="NZ_AACCWR020000009.1"/>
</dbReference>
<dbReference type="InterPro" id="IPR029063">
    <property type="entry name" value="SAM-dependent_MTases_sf"/>
</dbReference>